<dbReference type="Proteomes" id="UP000007177">
    <property type="component" value="Chromosome"/>
</dbReference>
<dbReference type="HOGENOM" id="CLU_052027_2_1_9"/>
<proteinExistence type="inferred from homology"/>
<evidence type="ECO:0000256" key="9">
    <source>
        <dbReference type="SAM" id="MobiDB-lite"/>
    </source>
</evidence>
<evidence type="ECO:0000256" key="8">
    <source>
        <dbReference type="ARBA" id="ARBA00051245"/>
    </source>
</evidence>
<accession>H6LKR8</accession>
<sequence>MNLASLITLNDPTSHVTESYKLLRTNLNFINLENKYQVLLFTSAAKEEGKTTTIANLAITLAQSGKRVLLIDADLRLPRIGKIFDISLNQPGLSNMLVDGLIFDSVLNKVKDLEKFEILTAGDRQVSPTELLNSDAFEQLIIACRKEYDIILIDTPPVLNFADASIVSKVADGSLLVVAANETKKAMIVEAKKTIDKVGGVLLGVILTKVKFKKSSDYYGYGEDKGHSKKEKKLKKKK</sequence>
<dbReference type="GO" id="GO:0004715">
    <property type="term" value="F:non-membrane spanning protein tyrosine kinase activity"/>
    <property type="evidence" value="ECO:0007669"/>
    <property type="project" value="UniProtKB-EC"/>
</dbReference>
<evidence type="ECO:0000256" key="3">
    <source>
        <dbReference type="ARBA" id="ARBA00022679"/>
    </source>
</evidence>
<dbReference type="Gene3D" id="3.40.50.300">
    <property type="entry name" value="P-loop containing nucleotide triphosphate hydrolases"/>
    <property type="match status" value="1"/>
</dbReference>
<evidence type="ECO:0000256" key="6">
    <source>
        <dbReference type="ARBA" id="ARBA00022840"/>
    </source>
</evidence>
<comment type="catalytic activity">
    <reaction evidence="8">
        <text>L-tyrosyl-[protein] + ATP = O-phospho-L-tyrosyl-[protein] + ADP + H(+)</text>
        <dbReference type="Rhea" id="RHEA:10596"/>
        <dbReference type="Rhea" id="RHEA-COMP:10136"/>
        <dbReference type="Rhea" id="RHEA-COMP:20101"/>
        <dbReference type="ChEBI" id="CHEBI:15378"/>
        <dbReference type="ChEBI" id="CHEBI:30616"/>
        <dbReference type="ChEBI" id="CHEBI:46858"/>
        <dbReference type="ChEBI" id="CHEBI:61978"/>
        <dbReference type="ChEBI" id="CHEBI:456216"/>
        <dbReference type="EC" id="2.7.10.2"/>
    </reaction>
</comment>
<dbReference type="eggNOG" id="COG0489">
    <property type="taxonomic scope" value="Bacteria"/>
</dbReference>
<comment type="similarity">
    <text evidence="1">Belongs to the CpsD/CapB family.</text>
</comment>
<organism evidence="11 12">
    <name type="scientific">Acetobacterium woodii (strain ATCC 29683 / DSM 1030 / JCM 2381 / KCTC 1655 / WB1)</name>
    <dbReference type="NCBI Taxonomy" id="931626"/>
    <lineage>
        <taxon>Bacteria</taxon>
        <taxon>Bacillati</taxon>
        <taxon>Bacillota</taxon>
        <taxon>Clostridia</taxon>
        <taxon>Eubacteriales</taxon>
        <taxon>Eubacteriaceae</taxon>
        <taxon>Acetobacterium</taxon>
    </lineage>
</organism>
<dbReference type="Pfam" id="PF13614">
    <property type="entry name" value="AAA_31"/>
    <property type="match status" value="1"/>
</dbReference>
<feature type="compositionally biased region" description="Basic residues" evidence="9">
    <location>
        <begin position="227"/>
        <end position="238"/>
    </location>
</feature>
<keyword evidence="3 11" id="KW-0808">Transferase</keyword>
<dbReference type="InterPro" id="IPR005702">
    <property type="entry name" value="Wzc-like_C"/>
</dbReference>
<evidence type="ECO:0000256" key="2">
    <source>
        <dbReference type="ARBA" id="ARBA00011903"/>
    </source>
</evidence>
<dbReference type="NCBIfam" id="TIGR01007">
    <property type="entry name" value="eps_fam"/>
    <property type="match status" value="1"/>
</dbReference>
<keyword evidence="4" id="KW-0547">Nucleotide-binding</keyword>
<protein>
    <recommendedName>
        <fullName evidence="2">non-specific protein-tyrosine kinase</fullName>
        <ecNumber evidence="2">2.7.10.2</ecNumber>
    </recommendedName>
</protein>
<evidence type="ECO:0000256" key="5">
    <source>
        <dbReference type="ARBA" id="ARBA00022777"/>
    </source>
</evidence>
<reference evidence="11 12" key="2">
    <citation type="journal article" date="2012" name="PLoS ONE">
        <title>An ancient pathway combining carbon dioxide fixation with the generation and utilization of a sodium ion gradient for ATP synthesis.</title>
        <authorList>
            <person name="Poehlein A."/>
            <person name="Schmidt S."/>
            <person name="Kaster A.K."/>
            <person name="Goenrich M."/>
            <person name="Vollmers J."/>
            <person name="Thurmer A."/>
            <person name="Bertsch J."/>
            <person name="Schuchmann K."/>
            <person name="Voigt B."/>
            <person name="Hecker M."/>
            <person name="Daniel R."/>
            <person name="Thauer R.K."/>
            <person name="Gottschalk G."/>
            <person name="Muller V."/>
        </authorList>
    </citation>
    <scope>NUCLEOTIDE SEQUENCE [LARGE SCALE GENOMIC DNA]</scope>
    <source>
        <strain evidence="12">ATCC 29683 / DSM 1030 / JCM 2381 / KCTC 1655 / WB1</strain>
    </source>
</reference>
<keyword evidence="12" id="KW-1185">Reference proteome</keyword>
<feature type="domain" description="AAA" evidence="10">
    <location>
        <begin position="49"/>
        <end position="179"/>
    </location>
</feature>
<dbReference type="KEGG" id="awo:Awo_c20840"/>
<dbReference type="InterPro" id="IPR025669">
    <property type="entry name" value="AAA_dom"/>
</dbReference>
<keyword evidence="5" id="KW-0418">Kinase</keyword>
<dbReference type="SUPFAM" id="SSF52540">
    <property type="entry name" value="P-loop containing nucleoside triphosphate hydrolases"/>
    <property type="match status" value="1"/>
</dbReference>
<evidence type="ECO:0000259" key="10">
    <source>
        <dbReference type="Pfam" id="PF13614"/>
    </source>
</evidence>
<evidence type="ECO:0000256" key="7">
    <source>
        <dbReference type="ARBA" id="ARBA00023137"/>
    </source>
</evidence>
<dbReference type="PANTHER" id="PTHR32309">
    <property type="entry name" value="TYROSINE-PROTEIN KINASE"/>
    <property type="match status" value="1"/>
</dbReference>
<name>H6LKR8_ACEWD</name>
<dbReference type="PANTHER" id="PTHR32309:SF13">
    <property type="entry name" value="FERRIC ENTEROBACTIN TRANSPORT PROTEIN FEPE"/>
    <property type="match status" value="1"/>
</dbReference>
<evidence type="ECO:0000313" key="11">
    <source>
        <dbReference type="EMBL" id="AFA48860.1"/>
    </source>
</evidence>
<evidence type="ECO:0000313" key="12">
    <source>
        <dbReference type="Proteomes" id="UP000007177"/>
    </source>
</evidence>
<dbReference type="GO" id="GO:0005524">
    <property type="term" value="F:ATP binding"/>
    <property type="evidence" value="ECO:0007669"/>
    <property type="project" value="UniProtKB-KW"/>
</dbReference>
<dbReference type="EMBL" id="CP002987">
    <property type="protein sequence ID" value="AFA48860.1"/>
    <property type="molecule type" value="Genomic_DNA"/>
</dbReference>
<feature type="region of interest" description="Disordered" evidence="9">
    <location>
        <begin position="218"/>
        <end position="238"/>
    </location>
</feature>
<dbReference type="EC" id="2.7.10.2" evidence="2"/>
<dbReference type="RefSeq" id="WP_014356460.1">
    <property type="nucleotide sequence ID" value="NC_016894.1"/>
</dbReference>
<dbReference type="AlphaFoldDB" id="H6LKR8"/>
<dbReference type="GO" id="GO:0005886">
    <property type="term" value="C:plasma membrane"/>
    <property type="evidence" value="ECO:0007669"/>
    <property type="project" value="TreeGrafter"/>
</dbReference>
<dbReference type="STRING" id="931626.Awo_c20840"/>
<keyword evidence="7" id="KW-0829">Tyrosine-protein kinase</keyword>
<gene>
    <name evidence="11" type="primary">capB</name>
    <name evidence="11" type="ordered locus">Awo_c20840</name>
</gene>
<keyword evidence="6" id="KW-0067">ATP-binding</keyword>
<dbReference type="InterPro" id="IPR050445">
    <property type="entry name" value="Bact_polysacc_biosynth/exp"/>
</dbReference>
<evidence type="ECO:0000256" key="4">
    <source>
        <dbReference type="ARBA" id="ARBA00022741"/>
    </source>
</evidence>
<evidence type="ECO:0000256" key="1">
    <source>
        <dbReference type="ARBA" id="ARBA00007316"/>
    </source>
</evidence>
<reference evidence="12" key="1">
    <citation type="submission" date="2011-07" db="EMBL/GenBank/DDBJ databases">
        <title>Complete genome sequence of Acetobacterium woodii.</title>
        <authorList>
            <person name="Poehlein A."/>
            <person name="Schmidt S."/>
            <person name="Kaster A.-K."/>
            <person name="Goenrich M."/>
            <person name="Vollmers J."/>
            <person name="Thuermer A."/>
            <person name="Gottschalk G."/>
            <person name="Thauer R.K."/>
            <person name="Daniel R."/>
            <person name="Mueller V."/>
        </authorList>
    </citation>
    <scope>NUCLEOTIDE SEQUENCE [LARGE SCALE GENOMIC DNA]</scope>
    <source>
        <strain evidence="12">ATCC 29683 / DSM 1030 / JCM 2381 / KCTC 1655 / WB1</strain>
    </source>
</reference>
<dbReference type="CDD" id="cd05387">
    <property type="entry name" value="BY-kinase"/>
    <property type="match status" value="1"/>
</dbReference>
<dbReference type="InterPro" id="IPR027417">
    <property type="entry name" value="P-loop_NTPase"/>
</dbReference>